<protein>
    <submittedName>
        <fullName evidence="1">Uncharacterized protein</fullName>
    </submittedName>
</protein>
<keyword evidence="2" id="KW-1185">Reference proteome</keyword>
<proteinExistence type="predicted"/>
<accession>A0AAJ0EQZ2</accession>
<evidence type="ECO:0000313" key="2">
    <source>
        <dbReference type="Proteomes" id="UP001224890"/>
    </source>
</evidence>
<comment type="caution">
    <text evidence="1">The sequence shown here is derived from an EMBL/GenBank/DDBJ whole genome shotgun (WGS) entry which is preliminary data.</text>
</comment>
<dbReference type="RefSeq" id="XP_060426175.1">
    <property type="nucleotide sequence ID" value="XM_060575624.1"/>
</dbReference>
<reference evidence="1" key="1">
    <citation type="submission" date="2021-06" db="EMBL/GenBank/DDBJ databases">
        <title>Comparative genomics, transcriptomics and evolutionary studies reveal genomic signatures of adaptation to plant cell wall in hemibiotrophic fungi.</title>
        <authorList>
            <consortium name="DOE Joint Genome Institute"/>
            <person name="Baroncelli R."/>
            <person name="Diaz J.F."/>
            <person name="Benocci T."/>
            <person name="Peng M."/>
            <person name="Battaglia E."/>
            <person name="Haridas S."/>
            <person name="Andreopoulos W."/>
            <person name="Labutti K."/>
            <person name="Pangilinan J."/>
            <person name="Floch G.L."/>
            <person name="Makela M.R."/>
            <person name="Henrissat B."/>
            <person name="Grigoriev I.V."/>
            <person name="Crouch J.A."/>
            <person name="De Vries R.P."/>
            <person name="Sukno S.A."/>
            <person name="Thon M.R."/>
        </authorList>
    </citation>
    <scope>NUCLEOTIDE SEQUENCE</scope>
    <source>
        <strain evidence="1">CBS 193.32</strain>
    </source>
</reference>
<sequence>MHRLIRLPMSATLSKLIGHVVFGIAVTDLVDPEVFGSFEAGTVPPAPILHTGARDAMEAIHISPALPSKGGISSLHAR</sequence>
<gene>
    <name evidence="1" type="ORF">BDP55DRAFT_673810</name>
</gene>
<evidence type="ECO:0000313" key="1">
    <source>
        <dbReference type="EMBL" id="KAK1672172.1"/>
    </source>
</evidence>
<dbReference type="AlphaFoldDB" id="A0AAJ0EQZ2"/>
<dbReference type="Proteomes" id="UP001224890">
    <property type="component" value="Unassembled WGS sequence"/>
</dbReference>
<dbReference type="GeneID" id="85460150"/>
<name>A0AAJ0EQZ2_9PEZI</name>
<organism evidence="1 2">
    <name type="scientific">Colletotrichum godetiae</name>
    <dbReference type="NCBI Taxonomy" id="1209918"/>
    <lineage>
        <taxon>Eukaryota</taxon>
        <taxon>Fungi</taxon>
        <taxon>Dikarya</taxon>
        <taxon>Ascomycota</taxon>
        <taxon>Pezizomycotina</taxon>
        <taxon>Sordariomycetes</taxon>
        <taxon>Hypocreomycetidae</taxon>
        <taxon>Glomerellales</taxon>
        <taxon>Glomerellaceae</taxon>
        <taxon>Colletotrichum</taxon>
        <taxon>Colletotrichum acutatum species complex</taxon>
    </lineage>
</organism>
<feature type="non-terminal residue" evidence="1">
    <location>
        <position position="78"/>
    </location>
</feature>
<dbReference type="EMBL" id="JAHMHR010000040">
    <property type="protein sequence ID" value="KAK1672172.1"/>
    <property type="molecule type" value="Genomic_DNA"/>
</dbReference>